<organism evidence="2 3">
    <name type="scientific">Tulasnella calospora MUT 4182</name>
    <dbReference type="NCBI Taxonomy" id="1051891"/>
    <lineage>
        <taxon>Eukaryota</taxon>
        <taxon>Fungi</taxon>
        <taxon>Dikarya</taxon>
        <taxon>Basidiomycota</taxon>
        <taxon>Agaricomycotina</taxon>
        <taxon>Agaricomycetes</taxon>
        <taxon>Cantharellales</taxon>
        <taxon>Tulasnellaceae</taxon>
        <taxon>Tulasnella</taxon>
    </lineage>
</organism>
<dbReference type="HOGENOM" id="CLU_2016895_0_0_1"/>
<evidence type="ECO:0000313" key="2">
    <source>
        <dbReference type="EMBL" id="KIO31865.1"/>
    </source>
</evidence>
<reference evidence="3" key="2">
    <citation type="submission" date="2015-01" db="EMBL/GenBank/DDBJ databases">
        <title>Evolutionary Origins and Diversification of the Mycorrhizal Mutualists.</title>
        <authorList>
            <consortium name="DOE Joint Genome Institute"/>
            <consortium name="Mycorrhizal Genomics Consortium"/>
            <person name="Kohler A."/>
            <person name="Kuo A."/>
            <person name="Nagy L.G."/>
            <person name="Floudas D."/>
            <person name="Copeland A."/>
            <person name="Barry K.W."/>
            <person name="Cichocki N."/>
            <person name="Veneault-Fourrey C."/>
            <person name="LaButti K."/>
            <person name="Lindquist E.A."/>
            <person name="Lipzen A."/>
            <person name="Lundell T."/>
            <person name="Morin E."/>
            <person name="Murat C."/>
            <person name="Riley R."/>
            <person name="Ohm R."/>
            <person name="Sun H."/>
            <person name="Tunlid A."/>
            <person name="Henrissat B."/>
            <person name="Grigoriev I.V."/>
            <person name="Hibbett D.S."/>
            <person name="Martin F."/>
        </authorList>
    </citation>
    <scope>NUCLEOTIDE SEQUENCE [LARGE SCALE GENOMIC DNA]</scope>
    <source>
        <strain evidence="3">MUT 4182</strain>
    </source>
</reference>
<gene>
    <name evidence="2" type="ORF">M407DRAFT_241619</name>
</gene>
<evidence type="ECO:0000313" key="3">
    <source>
        <dbReference type="Proteomes" id="UP000054248"/>
    </source>
</evidence>
<feature type="compositionally biased region" description="Polar residues" evidence="1">
    <location>
        <begin position="33"/>
        <end position="47"/>
    </location>
</feature>
<reference evidence="2 3" key="1">
    <citation type="submission" date="2014-04" db="EMBL/GenBank/DDBJ databases">
        <authorList>
            <consortium name="DOE Joint Genome Institute"/>
            <person name="Kuo A."/>
            <person name="Girlanda M."/>
            <person name="Perotto S."/>
            <person name="Kohler A."/>
            <person name="Nagy L.G."/>
            <person name="Floudas D."/>
            <person name="Copeland A."/>
            <person name="Barry K.W."/>
            <person name="Cichocki N."/>
            <person name="Veneault-Fourrey C."/>
            <person name="LaButti K."/>
            <person name="Lindquist E.A."/>
            <person name="Lipzen A."/>
            <person name="Lundell T."/>
            <person name="Morin E."/>
            <person name="Murat C."/>
            <person name="Sun H."/>
            <person name="Tunlid A."/>
            <person name="Henrissat B."/>
            <person name="Grigoriev I.V."/>
            <person name="Hibbett D.S."/>
            <person name="Martin F."/>
            <person name="Nordberg H.P."/>
            <person name="Cantor M.N."/>
            <person name="Hua S.X."/>
        </authorList>
    </citation>
    <scope>NUCLEOTIDE SEQUENCE [LARGE SCALE GENOMIC DNA]</scope>
    <source>
        <strain evidence="2 3">MUT 4182</strain>
    </source>
</reference>
<sequence>MVVEPAGPQIPVVNAFEPESVLFPKTPSINALDQLGSAHSPQSNPGLHSTRCPSSSLSFPPFFFFLCALIVFTKISSSSSSIVEPPRRLFFPRRLVFFATRSPSSSLTSDDDHGDSNSVKGLD</sequence>
<dbReference type="AlphaFoldDB" id="A0A0C3QII4"/>
<accession>A0A0C3QII4</accession>
<proteinExistence type="predicted"/>
<feature type="region of interest" description="Disordered" evidence="1">
    <location>
        <begin position="33"/>
        <end position="53"/>
    </location>
</feature>
<name>A0A0C3QII4_9AGAM</name>
<protein>
    <submittedName>
        <fullName evidence="2">Uncharacterized protein</fullName>
    </submittedName>
</protein>
<dbReference type="Proteomes" id="UP000054248">
    <property type="component" value="Unassembled WGS sequence"/>
</dbReference>
<feature type="region of interest" description="Disordered" evidence="1">
    <location>
        <begin position="102"/>
        <end position="123"/>
    </location>
</feature>
<dbReference type="EMBL" id="KN822959">
    <property type="protein sequence ID" value="KIO31865.1"/>
    <property type="molecule type" value="Genomic_DNA"/>
</dbReference>
<keyword evidence="3" id="KW-1185">Reference proteome</keyword>
<evidence type="ECO:0000256" key="1">
    <source>
        <dbReference type="SAM" id="MobiDB-lite"/>
    </source>
</evidence>